<dbReference type="Pfam" id="PF00535">
    <property type="entry name" value="Glycos_transf_2"/>
    <property type="match status" value="1"/>
</dbReference>
<keyword evidence="2" id="KW-0808">Transferase</keyword>
<dbReference type="EMBL" id="FNPG01000008">
    <property type="protein sequence ID" value="SDY10583.1"/>
    <property type="molecule type" value="Genomic_DNA"/>
</dbReference>
<organism evidence="2 3">
    <name type="scientific">Lachnobacterium bovis DSM 14045</name>
    <dbReference type="NCBI Taxonomy" id="1122142"/>
    <lineage>
        <taxon>Bacteria</taxon>
        <taxon>Bacillati</taxon>
        <taxon>Bacillota</taxon>
        <taxon>Clostridia</taxon>
        <taxon>Lachnospirales</taxon>
        <taxon>Lachnospiraceae</taxon>
        <taxon>Lachnobacterium</taxon>
    </lineage>
</organism>
<dbReference type="SUPFAM" id="SSF53448">
    <property type="entry name" value="Nucleotide-diphospho-sugar transferases"/>
    <property type="match status" value="1"/>
</dbReference>
<protein>
    <submittedName>
        <fullName evidence="2">Glycosyltransferase involved in cell wall bisynthesis</fullName>
    </submittedName>
</protein>
<reference evidence="2 3" key="1">
    <citation type="submission" date="2016-10" db="EMBL/GenBank/DDBJ databases">
        <authorList>
            <person name="de Groot N.N."/>
        </authorList>
    </citation>
    <scope>NUCLEOTIDE SEQUENCE [LARGE SCALE GENOMIC DNA]</scope>
    <source>
        <strain evidence="2 3">DSM 14045</strain>
    </source>
</reference>
<dbReference type="InterPro" id="IPR001173">
    <property type="entry name" value="Glyco_trans_2-like"/>
</dbReference>
<accession>A0A1H3H4S9</accession>
<dbReference type="RefSeq" id="WP_242871427.1">
    <property type="nucleotide sequence ID" value="NZ_FNPG01000008.1"/>
</dbReference>
<dbReference type="InterPro" id="IPR029044">
    <property type="entry name" value="Nucleotide-diphossugar_trans"/>
</dbReference>
<feature type="domain" description="Glycosyltransferase 2-like" evidence="1">
    <location>
        <begin position="10"/>
        <end position="156"/>
    </location>
</feature>
<dbReference type="GO" id="GO:0016740">
    <property type="term" value="F:transferase activity"/>
    <property type="evidence" value="ECO:0007669"/>
    <property type="project" value="UniProtKB-KW"/>
</dbReference>
<dbReference type="PANTHER" id="PTHR43630:SF2">
    <property type="entry name" value="GLYCOSYLTRANSFERASE"/>
    <property type="match status" value="1"/>
</dbReference>
<dbReference type="AlphaFoldDB" id="A0A1H3H4S9"/>
<dbReference type="Gene3D" id="3.90.550.10">
    <property type="entry name" value="Spore Coat Polysaccharide Biosynthesis Protein SpsA, Chain A"/>
    <property type="match status" value="1"/>
</dbReference>
<gene>
    <name evidence="2" type="ORF">SAMN02910414_00735</name>
</gene>
<keyword evidence="3" id="KW-1185">Reference proteome</keyword>
<evidence type="ECO:0000313" key="3">
    <source>
        <dbReference type="Proteomes" id="UP000183918"/>
    </source>
</evidence>
<name>A0A1H3H4S9_9FIRM</name>
<sequence length="351" mass="41225">MPIKNMKTISLCMIVKNESKVLRRCLDSVAHLMDEIIIVDTGSTDNTKKIALEYTDKVYDFEWINDFSAARNFAFSKATKDYIYAPDADEVLNEENQKKFKLLKDALIDDVEIVQMYYVTPSSNNTVQNAKKELRPKLFKRLRTFTWIDPIHETINTTPIIFDSDIEILHYPEGNHSKRDFSIFIDSFKKNKTLSNKILRMYVKELYKCGSDSDFLESQEIFLHFIDNTDCFKEISCALAHSYRILKDDANFFKYALKDFATDACSEMCYEIGLYYKEIKDYSEAIIWFYNCAFEVGPIIDVEISGRLAFYELSKCYQKLYDLSRPRNEEYKKMIDIYKAKGDEFKLPETL</sequence>
<dbReference type="SUPFAM" id="SSF81901">
    <property type="entry name" value="HCP-like"/>
    <property type="match status" value="1"/>
</dbReference>
<proteinExistence type="predicted"/>
<dbReference type="STRING" id="1122142.SAMN02910414_00735"/>
<dbReference type="Proteomes" id="UP000183918">
    <property type="component" value="Unassembled WGS sequence"/>
</dbReference>
<evidence type="ECO:0000313" key="2">
    <source>
        <dbReference type="EMBL" id="SDY10583.1"/>
    </source>
</evidence>
<dbReference type="PANTHER" id="PTHR43630">
    <property type="entry name" value="POLY-BETA-1,6-N-ACETYL-D-GLUCOSAMINE SYNTHASE"/>
    <property type="match status" value="1"/>
</dbReference>
<evidence type="ECO:0000259" key="1">
    <source>
        <dbReference type="Pfam" id="PF00535"/>
    </source>
</evidence>
<dbReference type="CDD" id="cd02511">
    <property type="entry name" value="Beta4Glucosyltransferase"/>
    <property type="match status" value="1"/>
</dbReference>